<keyword evidence="5 10" id="KW-0552">Olfaction</keyword>
<accession>A0A9N9SAP9</accession>
<evidence type="ECO:0000313" key="11">
    <source>
        <dbReference type="EMBL" id="CAG9813255.1"/>
    </source>
</evidence>
<dbReference type="Pfam" id="PF02949">
    <property type="entry name" value="7tm_6"/>
    <property type="match status" value="1"/>
</dbReference>
<dbReference type="OrthoDB" id="7540137at2759"/>
<comment type="subcellular location">
    <subcellularLocation>
        <location evidence="1 10">Cell membrane</location>
        <topology evidence="1 10">Multi-pass membrane protein</topology>
    </subcellularLocation>
</comment>
<evidence type="ECO:0000256" key="1">
    <source>
        <dbReference type="ARBA" id="ARBA00004651"/>
    </source>
</evidence>
<keyword evidence="2" id="KW-1003">Cell membrane</keyword>
<feature type="transmembrane region" description="Helical" evidence="10">
    <location>
        <begin position="6"/>
        <end position="23"/>
    </location>
</feature>
<evidence type="ECO:0000256" key="3">
    <source>
        <dbReference type="ARBA" id="ARBA00022606"/>
    </source>
</evidence>
<evidence type="ECO:0000313" key="12">
    <source>
        <dbReference type="Proteomes" id="UP001153737"/>
    </source>
</evidence>
<dbReference type="GO" id="GO:0004984">
    <property type="term" value="F:olfactory receptor activity"/>
    <property type="evidence" value="ECO:0007669"/>
    <property type="project" value="InterPro"/>
</dbReference>
<evidence type="ECO:0000256" key="8">
    <source>
        <dbReference type="ARBA" id="ARBA00023170"/>
    </source>
</evidence>
<evidence type="ECO:0000256" key="10">
    <source>
        <dbReference type="RuleBase" id="RU351113"/>
    </source>
</evidence>
<feature type="transmembrane region" description="Helical" evidence="10">
    <location>
        <begin position="35"/>
        <end position="53"/>
    </location>
</feature>
<feature type="transmembrane region" description="Helical" evidence="10">
    <location>
        <begin position="218"/>
        <end position="241"/>
    </location>
</feature>
<dbReference type="EMBL" id="OU896707">
    <property type="protein sequence ID" value="CAG9813255.1"/>
    <property type="molecule type" value="Genomic_DNA"/>
</dbReference>
<keyword evidence="3 10" id="KW-0716">Sensory transduction</keyword>
<comment type="similarity">
    <text evidence="10">Belongs to the insect chemoreceptor superfamily. Heteromeric odorant receptor channel (TC 1.A.69) family.</text>
</comment>
<sequence>MMHYFRASVVLFVTIFAVIHYYLNLSNENQDVLELTSCVLYVVGTSFIVWKYMAFLKTGGNILKLEEILASPILCEYSVTKENIFEETVNSKFFPICKGIGIAFTIVANTLEIKCGFERKLFLPLKVFGSLENNVICFYYVIFQVSFSMLITWNYVLIDVLCCKMMSIATATLTVLKNNLENIPYENQNFDFLVVTFKKNIILHKEILRFTSLIEESFSFVILTIILSGALINCICGIIILKINLTLAEGFTFFLFFACVMNQIAIYCWFGEQIMSKSVEISTSSYMTKWYAADVKFRKLLFIFMERVKKPIILRAGNFFPLNVRTLATILHKSYSAFTVLQQFYKDK</sequence>
<evidence type="ECO:0000256" key="4">
    <source>
        <dbReference type="ARBA" id="ARBA00022692"/>
    </source>
</evidence>
<dbReference type="PANTHER" id="PTHR21137:SF35">
    <property type="entry name" value="ODORANT RECEPTOR 19A-RELATED"/>
    <property type="match status" value="1"/>
</dbReference>
<keyword evidence="6 10" id="KW-1133">Transmembrane helix</keyword>
<evidence type="ECO:0000256" key="2">
    <source>
        <dbReference type="ARBA" id="ARBA00022475"/>
    </source>
</evidence>
<protein>
    <recommendedName>
        <fullName evidence="10">Odorant receptor</fullName>
    </recommendedName>
</protein>
<dbReference type="InterPro" id="IPR004117">
    <property type="entry name" value="7tm6_olfct_rcpt"/>
</dbReference>
<comment type="caution">
    <text evidence="10">Lacks conserved residue(s) required for the propagation of feature annotation.</text>
</comment>
<dbReference type="GO" id="GO:0007165">
    <property type="term" value="P:signal transduction"/>
    <property type="evidence" value="ECO:0007669"/>
    <property type="project" value="UniProtKB-KW"/>
</dbReference>
<keyword evidence="7 10" id="KW-0472">Membrane</keyword>
<dbReference type="Proteomes" id="UP001153737">
    <property type="component" value="Chromosome 1"/>
</dbReference>
<evidence type="ECO:0000256" key="9">
    <source>
        <dbReference type="ARBA" id="ARBA00023224"/>
    </source>
</evidence>
<reference evidence="11" key="2">
    <citation type="submission" date="2022-10" db="EMBL/GenBank/DDBJ databases">
        <authorList>
            <consortium name="ENA_rothamsted_submissions"/>
            <consortium name="culmorum"/>
            <person name="King R."/>
        </authorList>
    </citation>
    <scope>NUCLEOTIDE SEQUENCE</scope>
</reference>
<dbReference type="AlphaFoldDB" id="A0A9N9SAP9"/>
<dbReference type="GO" id="GO:0005549">
    <property type="term" value="F:odorant binding"/>
    <property type="evidence" value="ECO:0007669"/>
    <property type="project" value="InterPro"/>
</dbReference>
<proteinExistence type="inferred from homology"/>
<feature type="transmembrane region" description="Helical" evidence="10">
    <location>
        <begin position="253"/>
        <end position="270"/>
    </location>
</feature>
<name>A0A9N9SAP9_PHACE</name>
<evidence type="ECO:0000256" key="7">
    <source>
        <dbReference type="ARBA" id="ARBA00023136"/>
    </source>
</evidence>
<dbReference type="PANTHER" id="PTHR21137">
    <property type="entry name" value="ODORANT RECEPTOR"/>
    <property type="match status" value="1"/>
</dbReference>
<reference evidence="11" key="1">
    <citation type="submission" date="2022-01" db="EMBL/GenBank/DDBJ databases">
        <authorList>
            <person name="King R."/>
        </authorList>
    </citation>
    <scope>NUCLEOTIDE SEQUENCE</scope>
</reference>
<evidence type="ECO:0000256" key="5">
    <source>
        <dbReference type="ARBA" id="ARBA00022725"/>
    </source>
</evidence>
<gene>
    <name evidence="11" type="ORF">PHAECO_LOCUS526</name>
</gene>
<organism evidence="11 12">
    <name type="scientific">Phaedon cochleariae</name>
    <name type="common">Mustard beetle</name>
    <dbReference type="NCBI Taxonomy" id="80249"/>
    <lineage>
        <taxon>Eukaryota</taxon>
        <taxon>Metazoa</taxon>
        <taxon>Ecdysozoa</taxon>
        <taxon>Arthropoda</taxon>
        <taxon>Hexapoda</taxon>
        <taxon>Insecta</taxon>
        <taxon>Pterygota</taxon>
        <taxon>Neoptera</taxon>
        <taxon>Endopterygota</taxon>
        <taxon>Coleoptera</taxon>
        <taxon>Polyphaga</taxon>
        <taxon>Cucujiformia</taxon>
        <taxon>Chrysomeloidea</taxon>
        <taxon>Chrysomelidae</taxon>
        <taxon>Chrysomelinae</taxon>
        <taxon>Chrysomelini</taxon>
        <taxon>Phaedon</taxon>
    </lineage>
</organism>
<keyword evidence="8 10" id="KW-0675">Receptor</keyword>
<keyword evidence="12" id="KW-1185">Reference proteome</keyword>
<evidence type="ECO:0000256" key="6">
    <source>
        <dbReference type="ARBA" id="ARBA00022989"/>
    </source>
</evidence>
<keyword evidence="4 10" id="KW-0812">Transmembrane</keyword>
<keyword evidence="9 10" id="KW-0807">Transducer</keyword>
<feature type="transmembrane region" description="Helical" evidence="10">
    <location>
        <begin position="138"/>
        <end position="158"/>
    </location>
</feature>
<dbReference type="GO" id="GO:0005886">
    <property type="term" value="C:plasma membrane"/>
    <property type="evidence" value="ECO:0007669"/>
    <property type="project" value="UniProtKB-SubCell"/>
</dbReference>